<dbReference type="KEGG" id="apre:CNX65_06135"/>
<dbReference type="Pfam" id="PF01337">
    <property type="entry name" value="Barstar"/>
    <property type="match status" value="1"/>
</dbReference>
<name>A0A290Z1K6_9PSEU</name>
<gene>
    <name evidence="3" type="ORF">CNX65_06135</name>
</gene>
<dbReference type="SUPFAM" id="SSF52038">
    <property type="entry name" value="Barstar-related"/>
    <property type="match status" value="1"/>
</dbReference>
<dbReference type="EMBL" id="CP023445">
    <property type="protein sequence ID" value="ATE52910.1"/>
    <property type="molecule type" value="Genomic_DNA"/>
</dbReference>
<dbReference type="Proteomes" id="UP000218505">
    <property type="component" value="Chromosome"/>
</dbReference>
<evidence type="ECO:0000259" key="2">
    <source>
        <dbReference type="Pfam" id="PF01337"/>
    </source>
</evidence>
<protein>
    <submittedName>
        <fullName evidence="3">Barnase inhibitor</fullName>
    </submittedName>
</protein>
<evidence type="ECO:0000313" key="4">
    <source>
        <dbReference type="Proteomes" id="UP000218505"/>
    </source>
</evidence>
<evidence type="ECO:0000313" key="3">
    <source>
        <dbReference type="EMBL" id="ATE52910.1"/>
    </source>
</evidence>
<dbReference type="Gene3D" id="3.30.370.10">
    <property type="entry name" value="Barstar-like"/>
    <property type="match status" value="1"/>
</dbReference>
<organism evidence="3 4">
    <name type="scientific">Actinosynnema pretiosum</name>
    <dbReference type="NCBI Taxonomy" id="42197"/>
    <lineage>
        <taxon>Bacteria</taxon>
        <taxon>Bacillati</taxon>
        <taxon>Actinomycetota</taxon>
        <taxon>Actinomycetes</taxon>
        <taxon>Pseudonocardiales</taxon>
        <taxon>Pseudonocardiaceae</taxon>
        <taxon>Actinosynnema</taxon>
    </lineage>
</organism>
<keyword evidence="4" id="KW-1185">Reference proteome</keyword>
<dbReference type="RefSeq" id="WP_096491887.1">
    <property type="nucleotide sequence ID" value="NZ_CP023445.1"/>
</dbReference>
<comment type="similarity">
    <text evidence="1">Belongs to the barstar family.</text>
</comment>
<proteinExistence type="inferred from homology"/>
<dbReference type="InterPro" id="IPR000468">
    <property type="entry name" value="Barstar"/>
</dbReference>
<sequence>MTARAVREAQERGAHPHVLAGAEITGKRAALDAIAAALSFPDWFGRNLDALYDCLVDLSWLPEGEHVLIWPQREVFDRKDPVGSAAVDSVLRDAAEQGAEGRVLTVVYPAPL</sequence>
<evidence type="ECO:0000256" key="1">
    <source>
        <dbReference type="ARBA" id="ARBA00006845"/>
    </source>
</evidence>
<dbReference type="AlphaFoldDB" id="A0A290Z1K6"/>
<accession>A0A290Z1K6</accession>
<reference evidence="3" key="1">
    <citation type="submission" date="2017-09" db="EMBL/GenBank/DDBJ databases">
        <title>Complete Genome Sequence of ansamitocin-producing Bacterium Actinosynnema pretiosum X47.</title>
        <authorList>
            <person name="Cao G."/>
            <person name="Zong G."/>
            <person name="Zhong C."/>
            <person name="Fu J."/>
        </authorList>
    </citation>
    <scope>NUCLEOTIDE SEQUENCE [LARGE SCALE GENOMIC DNA]</scope>
    <source>
        <strain evidence="3">X47</strain>
    </source>
</reference>
<feature type="domain" description="Barstar (barnase inhibitor)" evidence="2">
    <location>
        <begin position="16"/>
        <end position="108"/>
    </location>
</feature>
<dbReference type="InterPro" id="IPR035905">
    <property type="entry name" value="Barstar-like_sf"/>
</dbReference>